<dbReference type="Pfam" id="PF00929">
    <property type="entry name" value="RNase_T"/>
    <property type="match status" value="1"/>
</dbReference>
<evidence type="ECO:0000313" key="2">
    <source>
        <dbReference type="EMBL" id="SVE49928.1"/>
    </source>
</evidence>
<dbReference type="InterPro" id="IPR013520">
    <property type="entry name" value="Ribonucl_H"/>
</dbReference>
<proteinExistence type="predicted"/>
<sequence>MSEQANTGKIERSLELSRPLAMLDVQSTGLNPSTARIVKLSVFRVDPDGTEQVKSVVVNPEISIPPGATQVHGISDLDVIGKPVFRAYARALADHLADCDLAGFGIERFG</sequence>
<dbReference type="InterPro" id="IPR012337">
    <property type="entry name" value="RNaseH-like_sf"/>
</dbReference>
<dbReference type="GO" id="GO:0003676">
    <property type="term" value="F:nucleic acid binding"/>
    <property type="evidence" value="ECO:0007669"/>
    <property type="project" value="InterPro"/>
</dbReference>
<dbReference type="SUPFAM" id="SSF53098">
    <property type="entry name" value="Ribonuclease H-like"/>
    <property type="match status" value="1"/>
</dbReference>
<feature type="domain" description="Exonuclease" evidence="1">
    <location>
        <begin position="23"/>
        <end position="98"/>
    </location>
</feature>
<accession>A0A383E1D9</accession>
<dbReference type="CDD" id="cd06127">
    <property type="entry name" value="DEDDh"/>
    <property type="match status" value="1"/>
</dbReference>
<organism evidence="2">
    <name type="scientific">marine metagenome</name>
    <dbReference type="NCBI Taxonomy" id="408172"/>
    <lineage>
        <taxon>unclassified sequences</taxon>
        <taxon>metagenomes</taxon>
        <taxon>ecological metagenomes</taxon>
    </lineage>
</organism>
<protein>
    <recommendedName>
        <fullName evidence="1">Exonuclease domain-containing protein</fullName>
    </recommendedName>
</protein>
<evidence type="ECO:0000259" key="1">
    <source>
        <dbReference type="Pfam" id="PF00929"/>
    </source>
</evidence>
<dbReference type="AlphaFoldDB" id="A0A383E1D9"/>
<dbReference type="EMBL" id="UINC01221546">
    <property type="protein sequence ID" value="SVE49928.1"/>
    <property type="molecule type" value="Genomic_DNA"/>
</dbReference>
<dbReference type="Gene3D" id="3.30.420.10">
    <property type="entry name" value="Ribonuclease H-like superfamily/Ribonuclease H"/>
    <property type="match status" value="1"/>
</dbReference>
<name>A0A383E1D9_9ZZZZ</name>
<dbReference type="InterPro" id="IPR036397">
    <property type="entry name" value="RNaseH_sf"/>
</dbReference>
<reference evidence="2" key="1">
    <citation type="submission" date="2018-05" db="EMBL/GenBank/DDBJ databases">
        <authorList>
            <person name="Lanie J.A."/>
            <person name="Ng W.-L."/>
            <person name="Kazmierczak K.M."/>
            <person name="Andrzejewski T.M."/>
            <person name="Davidsen T.M."/>
            <person name="Wayne K.J."/>
            <person name="Tettelin H."/>
            <person name="Glass J.I."/>
            <person name="Rusch D."/>
            <person name="Podicherti R."/>
            <person name="Tsui H.-C.T."/>
            <person name="Winkler M.E."/>
        </authorList>
    </citation>
    <scope>NUCLEOTIDE SEQUENCE</scope>
</reference>
<gene>
    <name evidence="2" type="ORF">METZ01_LOCUS502782</name>
</gene>
<feature type="non-terminal residue" evidence="2">
    <location>
        <position position="110"/>
    </location>
</feature>